<dbReference type="GO" id="GO:0003700">
    <property type="term" value="F:DNA-binding transcription factor activity"/>
    <property type="evidence" value="ECO:0007669"/>
    <property type="project" value="InterPro"/>
</dbReference>
<evidence type="ECO:0000313" key="8">
    <source>
        <dbReference type="EMBL" id="KAE8723369.1"/>
    </source>
</evidence>
<keyword evidence="6" id="KW-0175">Coiled coil</keyword>
<accession>A0A6A3C8J5</accession>
<protein>
    <submittedName>
        <fullName evidence="8">Differentiation-associated protein 1, putative isoform 1</fullName>
    </submittedName>
</protein>
<evidence type="ECO:0000313" key="9">
    <source>
        <dbReference type="Proteomes" id="UP000436088"/>
    </source>
</evidence>
<dbReference type="PROSITE" id="PS50888">
    <property type="entry name" value="BHLH"/>
    <property type="match status" value="1"/>
</dbReference>
<keyword evidence="9" id="KW-1185">Reference proteome</keyword>
<dbReference type="PANTHER" id="PTHR45844:SF18">
    <property type="entry name" value="TRANSCRIPTION FACTOR BHLH51"/>
    <property type="match status" value="1"/>
</dbReference>
<evidence type="ECO:0000256" key="5">
    <source>
        <dbReference type="ARBA" id="ARBA00023242"/>
    </source>
</evidence>
<evidence type="ECO:0000256" key="2">
    <source>
        <dbReference type="ARBA" id="ARBA00023015"/>
    </source>
</evidence>
<feature type="coiled-coil region" evidence="6">
    <location>
        <begin position="53"/>
        <end position="106"/>
    </location>
</feature>
<dbReference type="GO" id="GO:0003677">
    <property type="term" value="F:DNA binding"/>
    <property type="evidence" value="ECO:0007669"/>
    <property type="project" value="UniProtKB-KW"/>
</dbReference>
<keyword evidence="3" id="KW-0238">DNA-binding</keyword>
<gene>
    <name evidence="8" type="ORF">F3Y22_tig00012483pilonHSYRG00004</name>
</gene>
<dbReference type="GO" id="GO:0005634">
    <property type="term" value="C:nucleus"/>
    <property type="evidence" value="ECO:0007669"/>
    <property type="project" value="UniProtKB-SubCell"/>
</dbReference>
<reference evidence="8" key="1">
    <citation type="submission" date="2019-09" db="EMBL/GenBank/DDBJ databases">
        <title>Draft genome information of white flower Hibiscus syriacus.</title>
        <authorList>
            <person name="Kim Y.-M."/>
        </authorList>
    </citation>
    <scope>NUCLEOTIDE SEQUENCE [LARGE SCALE GENOMIC DNA]</scope>
    <source>
        <strain evidence="8">YM2019G1</strain>
    </source>
</reference>
<comment type="subcellular location">
    <subcellularLocation>
        <location evidence="1">Nucleus</location>
    </subcellularLocation>
</comment>
<evidence type="ECO:0000256" key="6">
    <source>
        <dbReference type="SAM" id="Coils"/>
    </source>
</evidence>
<dbReference type="InterPro" id="IPR036638">
    <property type="entry name" value="HLH_DNA-bd_sf"/>
</dbReference>
<dbReference type="AlphaFoldDB" id="A0A6A3C8J5"/>
<dbReference type="OrthoDB" id="71302at2759"/>
<feature type="domain" description="BHLH" evidence="7">
    <location>
        <begin position="47"/>
        <end position="96"/>
    </location>
</feature>
<keyword evidence="2" id="KW-0805">Transcription regulation</keyword>
<dbReference type="Proteomes" id="UP000436088">
    <property type="component" value="Unassembled WGS sequence"/>
</dbReference>
<comment type="caution">
    <text evidence="8">The sequence shown here is derived from an EMBL/GenBank/DDBJ whole genome shotgun (WGS) entry which is preliminary data.</text>
</comment>
<dbReference type="SUPFAM" id="SSF47459">
    <property type="entry name" value="HLH, helix-loop-helix DNA-binding domain"/>
    <property type="match status" value="1"/>
</dbReference>
<dbReference type="InterPro" id="IPR045847">
    <property type="entry name" value="AIG1-like"/>
</dbReference>
<sequence>MEDYYQSSTWSDAENRFNFSDQIGRDSSFVIPWTIQVDGVAEDKTSTVYNSHRQAEKRRRDRINAQLSALRKLIPMSDKMDKAALLKGAVEQVKDLKRKAAEISKASNIPTEMDEVTVDWVLPEDISPNNTRQVMGSSRDKIFIRASVCCDDQPQVFTELIKVLKGLRLNTIKADISSVGGRMKSNLILCCNSVDEEGFSPTTLKQSLNVVLSRIASPSDASNARIRSKRQRLFLLSQFTQ</sequence>
<evidence type="ECO:0000259" key="7">
    <source>
        <dbReference type="PROSITE" id="PS50888"/>
    </source>
</evidence>
<dbReference type="Gene3D" id="4.10.280.10">
    <property type="entry name" value="Helix-loop-helix DNA-binding domain"/>
    <property type="match status" value="1"/>
</dbReference>
<dbReference type="SMART" id="SM00353">
    <property type="entry name" value="HLH"/>
    <property type="match status" value="1"/>
</dbReference>
<keyword evidence="5" id="KW-0539">Nucleus</keyword>
<evidence type="ECO:0000256" key="3">
    <source>
        <dbReference type="ARBA" id="ARBA00023125"/>
    </source>
</evidence>
<dbReference type="EMBL" id="VEPZ02000530">
    <property type="protein sequence ID" value="KAE8723369.1"/>
    <property type="molecule type" value="Genomic_DNA"/>
</dbReference>
<dbReference type="Pfam" id="PF00010">
    <property type="entry name" value="HLH"/>
    <property type="match status" value="1"/>
</dbReference>
<evidence type="ECO:0000256" key="1">
    <source>
        <dbReference type="ARBA" id="ARBA00004123"/>
    </source>
</evidence>
<organism evidence="8 9">
    <name type="scientific">Hibiscus syriacus</name>
    <name type="common">Rose of Sharon</name>
    <dbReference type="NCBI Taxonomy" id="106335"/>
    <lineage>
        <taxon>Eukaryota</taxon>
        <taxon>Viridiplantae</taxon>
        <taxon>Streptophyta</taxon>
        <taxon>Embryophyta</taxon>
        <taxon>Tracheophyta</taxon>
        <taxon>Spermatophyta</taxon>
        <taxon>Magnoliopsida</taxon>
        <taxon>eudicotyledons</taxon>
        <taxon>Gunneridae</taxon>
        <taxon>Pentapetalae</taxon>
        <taxon>rosids</taxon>
        <taxon>malvids</taxon>
        <taxon>Malvales</taxon>
        <taxon>Malvaceae</taxon>
        <taxon>Malvoideae</taxon>
        <taxon>Hibiscus</taxon>
    </lineage>
</organism>
<evidence type="ECO:0000256" key="4">
    <source>
        <dbReference type="ARBA" id="ARBA00023163"/>
    </source>
</evidence>
<keyword evidence="4" id="KW-0804">Transcription</keyword>
<dbReference type="GO" id="GO:0046983">
    <property type="term" value="F:protein dimerization activity"/>
    <property type="evidence" value="ECO:0007669"/>
    <property type="project" value="InterPro"/>
</dbReference>
<dbReference type="PANTHER" id="PTHR45844">
    <property type="entry name" value="TRANSCRIPTION FACTOR BHLH30"/>
    <property type="match status" value="1"/>
</dbReference>
<dbReference type="InterPro" id="IPR011598">
    <property type="entry name" value="bHLH_dom"/>
</dbReference>
<name>A0A6A3C8J5_HIBSY</name>
<proteinExistence type="predicted"/>